<reference evidence="1 2" key="1">
    <citation type="submission" date="2017-11" db="EMBL/GenBank/DDBJ databases">
        <title>Complete genome of a free-living desiccation-tolerant cyanobacterium and its photosynthetic adaptation to extreme terrestrial habitat.</title>
        <authorList>
            <person name="Shang J."/>
        </authorList>
    </citation>
    <scope>NUCLEOTIDE SEQUENCE [LARGE SCALE GENOMIC DNA]</scope>
    <source>
        <strain evidence="1 2">CCNUN1</strain>
    </source>
</reference>
<protein>
    <submittedName>
        <fullName evidence="1">Uncharacterized protein</fullName>
    </submittedName>
</protein>
<proteinExistence type="predicted"/>
<accession>A0A2K8T550</accession>
<dbReference type="AlphaFoldDB" id="A0A2K8T550"/>
<keyword evidence="2" id="KW-1185">Reference proteome</keyword>
<dbReference type="KEGG" id="nfl:COO91_08935"/>
<evidence type="ECO:0000313" key="1">
    <source>
        <dbReference type="EMBL" id="AUB42789.1"/>
    </source>
</evidence>
<sequence length="46" mass="5481">MGLLMPLFNKRKNCFTQFYRNYVVLRSSNVSKRRNYYSDVAKVTGD</sequence>
<name>A0A2K8T550_9NOSO</name>
<evidence type="ECO:0000313" key="2">
    <source>
        <dbReference type="Proteomes" id="UP000232003"/>
    </source>
</evidence>
<dbReference type="Proteomes" id="UP000232003">
    <property type="component" value="Chromosome"/>
</dbReference>
<dbReference type="EMBL" id="CP024785">
    <property type="protein sequence ID" value="AUB42789.1"/>
    <property type="molecule type" value="Genomic_DNA"/>
</dbReference>
<gene>
    <name evidence="1" type="ORF">COO91_08935</name>
</gene>
<organism evidence="1 2">
    <name type="scientific">Nostoc flagelliforme CCNUN1</name>
    <dbReference type="NCBI Taxonomy" id="2038116"/>
    <lineage>
        <taxon>Bacteria</taxon>
        <taxon>Bacillati</taxon>
        <taxon>Cyanobacteriota</taxon>
        <taxon>Cyanophyceae</taxon>
        <taxon>Nostocales</taxon>
        <taxon>Nostocaceae</taxon>
        <taxon>Nostoc</taxon>
    </lineage>
</organism>